<dbReference type="AlphaFoldDB" id="A0A067QIJ2"/>
<gene>
    <name evidence="2" type="ORF">L798_01542</name>
</gene>
<dbReference type="InParanoid" id="A0A067QIJ2"/>
<organism evidence="2 3">
    <name type="scientific">Zootermopsis nevadensis</name>
    <name type="common">Dampwood termite</name>
    <dbReference type="NCBI Taxonomy" id="136037"/>
    <lineage>
        <taxon>Eukaryota</taxon>
        <taxon>Metazoa</taxon>
        <taxon>Ecdysozoa</taxon>
        <taxon>Arthropoda</taxon>
        <taxon>Hexapoda</taxon>
        <taxon>Insecta</taxon>
        <taxon>Pterygota</taxon>
        <taxon>Neoptera</taxon>
        <taxon>Polyneoptera</taxon>
        <taxon>Dictyoptera</taxon>
        <taxon>Blattodea</taxon>
        <taxon>Blattoidea</taxon>
        <taxon>Termitoidae</taxon>
        <taxon>Termopsidae</taxon>
        <taxon>Zootermopsis</taxon>
    </lineage>
</organism>
<feature type="signal peptide" evidence="1">
    <location>
        <begin position="1"/>
        <end position="18"/>
    </location>
</feature>
<keyword evidence="1" id="KW-0732">Signal</keyword>
<dbReference type="PANTHER" id="PTHR10773">
    <property type="entry name" value="DNA-DIRECTED RNA POLYMERASES I, II, AND III SUBUNIT RPABC2"/>
    <property type="match status" value="1"/>
</dbReference>
<dbReference type="PANTHER" id="PTHR10773:SF19">
    <property type="match status" value="1"/>
</dbReference>
<sequence>MIPLPQLLLLLQSPGLNASFLTRITSVQAYIARGQSYPFSSNDMSPGLMLFWLNELGLFTLCFAKMADSDCSSVCSAEFKSRRMGVVHKEEYKRENIRKAKVKGLQRINYQGRNVPAMQQGDDCKCKKQCFNKISEAERIGVFNKVYSFNKKNEQDLYLQSLIEIQDIKRKRPRNEDPKERSSNFTYNVSVFNRRVAVCKKAYVSLHGITENRVRRLCNLILKGEAPIDKRGKHPCPRRMSAETCQLVREHIESFPLKEACCSSHVHKYLDARLDVRQMHGLFQEKYPSANVSYKCYLKFFKENFSLAFGKPKTDICCVEKQPSQKLKSLHLSDKAKQVAAAELMVHRRSRNFYTAMKNVKKKCSNSDDIIGLTLDYVQDMPLSDIPIQEMFYYRHLQVFNFCVHNLKTGKSVFYSYHAGEGIKDPDTGCSFLLDYISNHVPERVKELYLFSDNYSSQNGNHTVVRFLAALTASKRFHKIVHYFPL</sequence>
<protein>
    <submittedName>
        <fullName evidence="2">Uncharacterized protein</fullName>
    </submittedName>
</protein>
<name>A0A067QIJ2_ZOONE</name>
<dbReference type="eggNOG" id="ENOG502S985">
    <property type="taxonomic scope" value="Eukaryota"/>
</dbReference>
<dbReference type="OrthoDB" id="8050208at2759"/>
<reference evidence="2 3" key="1">
    <citation type="journal article" date="2014" name="Nat. Commun.">
        <title>Molecular traces of alternative social organization in a termite genome.</title>
        <authorList>
            <person name="Terrapon N."/>
            <person name="Li C."/>
            <person name="Robertson H.M."/>
            <person name="Ji L."/>
            <person name="Meng X."/>
            <person name="Booth W."/>
            <person name="Chen Z."/>
            <person name="Childers C.P."/>
            <person name="Glastad K.M."/>
            <person name="Gokhale K."/>
            <person name="Gowin J."/>
            <person name="Gronenberg W."/>
            <person name="Hermansen R.A."/>
            <person name="Hu H."/>
            <person name="Hunt B.G."/>
            <person name="Huylmans A.K."/>
            <person name="Khalil S.M."/>
            <person name="Mitchell R.D."/>
            <person name="Munoz-Torres M.C."/>
            <person name="Mustard J.A."/>
            <person name="Pan H."/>
            <person name="Reese J.T."/>
            <person name="Scharf M.E."/>
            <person name="Sun F."/>
            <person name="Vogel H."/>
            <person name="Xiao J."/>
            <person name="Yang W."/>
            <person name="Yang Z."/>
            <person name="Yang Z."/>
            <person name="Zhou J."/>
            <person name="Zhu J."/>
            <person name="Brent C.S."/>
            <person name="Elsik C.G."/>
            <person name="Goodisman M.A."/>
            <person name="Liberles D.A."/>
            <person name="Roe R.M."/>
            <person name="Vargo E.L."/>
            <person name="Vilcinskas A."/>
            <person name="Wang J."/>
            <person name="Bornberg-Bauer E."/>
            <person name="Korb J."/>
            <person name="Zhang G."/>
            <person name="Liebig J."/>
        </authorList>
    </citation>
    <scope>NUCLEOTIDE SEQUENCE [LARGE SCALE GENOMIC DNA]</scope>
    <source>
        <tissue evidence="2">Whole organism</tissue>
    </source>
</reference>
<dbReference type="Proteomes" id="UP000027135">
    <property type="component" value="Unassembled WGS sequence"/>
</dbReference>
<accession>A0A067QIJ2</accession>
<keyword evidence="3" id="KW-1185">Reference proteome</keyword>
<dbReference type="EMBL" id="KK853313">
    <property type="protein sequence ID" value="KDR08640.1"/>
    <property type="molecule type" value="Genomic_DNA"/>
</dbReference>
<evidence type="ECO:0000256" key="1">
    <source>
        <dbReference type="SAM" id="SignalP"/>
    </source>
</evidence>
<feature type="chain" id="PRO_5001644058" evidence="1">
    <location>
        <begin position="19"/>
        <end position="486"/>
    </location>
</feature>
<proteinExistence type="predicted"/>
<dbReference type="OMA" id="QETFYLR"/>
<evidence type="ECO:0000313" key="3">
    <source>
        <dbReference type="Proteomes" id="UP000027135"/>
    </source>
</evidence>
<evidence type="ECO:0000313" key="2">
    <source>
        <dbReference type="EMBL" id="KDR08640.1"/>
    </source>
</evidence>